<keyword evidence="10" id="KW-0808">Transferase</keyword>
<evidence type="ECO:0000313" key="22">
    <source>
        <dbReference type="EMBL" id="KZM69059.1"/>
    </source>
</evidence>
<evidence type="ECO:0000256" key="16">
    <source>
        <dbReference type="ARBA" id="ARBA00023012"/>
    </source>
</evidence>
<keyword evidence="16" id="KW-0902">Two-component regulatory system</keyword>
<dbReference type="InterPro" id="IPR036890">
    <property type="entry name" value="HATPase_C_sf"/>
</dbReference>
<dbReference type="AlphaFoldDB" id="A0A164I375"/>
<reference evidence="22 23" key="1">
    <citation type="submission" date="2016-04" db="EMBL/GenBank/DDBJ databases">
        <authorList>
            <person name="Evans L.H."/>
            <person name="Alamgir A."/>
            <person name="Owens N."/>
            <person name="Weber N.D."/>
            <person name="Virtaneva K."/>
            <person name="Barbian K."/>
            <person name="Babar A."/>
            <person name="Rosenke K."/>
        </authorList>
    </citation>
    <scope>NUCLEOTIDE SEQUENCE [LARGE SCALE GENOMIC DNA]</scope>
    <source>
        <strain evidence="22 23">IFM 0406</strain>
    </source>
</reference>
<evidence type="ECO:0000256" key="6">
    <source>
        <dbReference type="ARBA" id="ARBA00017322"/>
    </source>
</evidence>
<evidence type="ECO:0000256" key="15">
    <source>
        <dbReference type="ARBA" id="ARBA00023004"/>
    </source>
</evidence>
<evidence type="ECO:0000256" key="1">
    <source>
        <dbReference type="ARBA" id="ARBA00000085"/>
    </source>
</evidence>
<dbReference type="SMART" id="SM00387">
    <property type="entry name" value="HATPase_c"/>
    <property type="match status" value="1"/>
</dbReference>
<dbReference type="EMBL" id="LWGR01000021">
    <property type="protein sequence ID" value="KZM69059.1"/>
    <property type="molecule type" value="Genomic_DNA"/>
</dbReference>
<protein>
    <recommendedName>
        <fullName evidence="6">Oxygen sensor histidine kinase NreB</fullName>
        <ecNumber evidence="5">2.7.13.3</ecNumber>
    </recommendedName>
    <alternativeName>
        <fullName evidence="20">Nitrogen regulation protein B</fullName>
    </alternativeName>
</protein>
<dbReference type="InterPro" id="IPR005467">
    <property type="entry name" value="His_kinase_dom"/>
</dbReference>
<keyword evidence="14" id="KW-1133">Transmembrane helix</keyword>
<evidence type="ECO:0000256" key="13">
    <source>
        <dbReference type="ARBA" id="ARBA00022777"/>
    </source>
</evidence>
<evidence type="ECO:0000256" key="2">
    <source>
        <dbReference type="ARBA" id="ARBA00001966"/>
    </source>
</evidence>
<keyword evidence="13 22" id="KW-0418">Kinase</keyword>
<dbReference type="Gene3D" id="3.30.565.10">
    <property type="entry name" value="Histidine kinase-like ATPase, C-terminal domain"/>
    <property type="match status" value="1"/>
</dbReference>
<dbReference type="PANTHER" id="PTHR24421:SF37">
    <property type="entry name" value="SENSOR HISTIDINE KINASE NARS"/>
    <property type="match status" value="1"/>
</dbReference>
<dbReference type="InterPro" id="IPR050482">
    <property type="entry name" value="Sensor_HK_TwoCompSys"/>
</dbReference>
<comment type="cofactor">
    <cofactor evidence="2">
        <name>[4Fe-4S] cluster</name>
        <dbReference type="ChEBI" id="CHEBI:49883"/>
    </cofactor>
</comment>
<name>A0A164I375_9NOCA</name>
<dbReference type="GO" id="GO:0005737">
    <property type="term" value="C:cytoplasm"/>
    <property type="evidence" value="ECO:0007669"/>
    <property type="project" value="UniProtKB-SubCell"/>
</dbReference>
<evidence type="ECO:0000256" key="11">
    <source>
        <dbReference type="ARBA" id="ARBA00022692"/>
    </source>
</evidence>
<keyword evidence="11" id="KW-0812">Transmembrane</keyword>
<gene>
    <name evidence="22" type="ORF">AWN90_15080</name>
</gene>
<evidence type="ECO:0000256" key="8">
    <source>
        <dbReference type="ARBA" id="ARBA00022485"/>
    </source>
</evidence>
<dbReference type="STRING" id="455432.AWN90_15080"/>
<evidence type="ECO:0000256" key="17">
    <source>
        <dbReference type="ARBA" id="ARBA00023014"/>
    </source>
</evidence>
<comment type="catalytic activity">
    <reaction evidence="1">
        <text>ATP + protein L-histidine = ADP + protein N-phospho-L-histidine.</text>
        <dbReference type="EC" id="2.7.13.3"/>
    </reaction>
</comment>
<evidence type="ECO:0000256" key="10">
    <source>
        <dbReference type="ARBA" id="ARBA00022679"/>
    </source>
</evidence>
<keyword evidence="9" id="KW-0963">Cytoplasm</keyword>
<keyword evidence="23" id="KW-1185">Reference proteome</keyword>
<dbReference type="InterPro" id="IPR003594">
    <property type="entry name" value="HATPase_dom"/>
</dbReference>
<evidence type="ECO:0000259" key="21">
    <source>
        <dbReference type="PROSITE" id="PS50109"/>
    </source>
</evidence>
<evidence type="ECO:0000256" key="7">
    <source>
        <dbReference type="ARBA" id="ARBA00022475"/>
    </source>
</evidence>
<dbReference type="PROSITE" id="PS50109">
    <property type="entry name" value="HIS_KIN"/>
    <property type="match status" value="1"/>
</dbReference>
<dbReference type="GO" id="GO:0046872">
    <property type="term" value="F:metal ion binding"/>
    <property type="evidence" value="ECO:0007669"/>
    <property type="project" value="UniProtKB-KW"/>
</dbReference>
<evidence type="ECO:0000313" key="23">
    <source>
        <dbReference type="Proteomes" id="UP000076512"/>
    </source>
</evidence>
<keyword evidence="8" id="KW-0004">4Fe-4S</keyword>
<evidence type="ECO:0000256" key="5">
    <source>
        <dbReference type="ARBA" id="ARBA00012438"/>
    </source>
</evidence>
<dbReference type="GO" id="GO:0046983">
    <property type="term" value="F:protein dimerization activity"/>
    <property type="evidence" value="ECO:0007669"/>
    <property type="project" value="InterPro"/>
</dbReference>
<dbReference type="Proteomes" id="UP000076512">
    <property type="component" value="Unassembled WGS sequence"/>
</dbReference>
<evidence type="ECO:0000256" key="18">
    <source>
        <dbReference type="ARBA" id="ARBA00023136"/>
    </source>
</evidence>
<dbReference type="GO" id="GO:0000155">
    <property type="term" value="F:phosphorelay sensor kinase activity"/>
    <property type="evidence" value="ECO:0007669"/>
    <property type="project" value="InterPro"/>
</dbReference>
<feature type="domain" description="Histidine kinase" evidence="21">
    <location>
        <begin position="273"/>
        <end position="364"/>
    </location>
</feature>
<dbReference type="Gene3D" id="1.20.5.1930">
    <property type="match status" value="1"/>
</dbReference>
<proteinExistence type="predicted"/>
<dbReference type="PANTHER" id="PTHR24421">
    <property type="entry name" value="NITRATE/NITRITE SENSOR PROTEIN NARX-RELATED"/>
    <property type="match status" value="1"/>
</dbReference>
<dbReference type="GO" id="GO:0005886">
    <property type="term" value="C:plasma membrane"/>
    <property type="evidence" value="ECO:0007669"/>
    <property type="project" value="UniProtKB-SubCell"/>
</dbReference>
<dbReference type="Pfam" id="PF02518">
    <property type="entry name" value="HATPase_c"/>
    <property type="match status" value="1"/>
</dbReference>
<evidence type="ECO:0000256" key="9">
    <source>
        <dbReference type="ARBA" id="ARBA00022490"/>
    </source>
</evidence>
<keyword evidence="12" id="KW-0479">Metal-binding</keyword>
<keyword evidence="18" id="KW-0472">Membrane</keyword>
<evidence type="ECO:0000256" key="14">
    <source>
        <dbReference type="ARBA" id="ARBA00022989"/>
    </source>
</evidence>
<comment type="subcellular location">
    <subcellularLocation>
        <location evidence="4">Cell membrane</location>
        <topology evidence="4">Multi-pass membrane protein</topology>
    </subcellularLocation>
    <subcellularLocation>
        <location evidence="3">Cytoplasm</location>
    </subcellularLocation>
</comment>
<keyword evidence="17" id="KW-0411">Iron-sulfur</keyword>
<dbReference type="OrthoDB" id="144293at2"/>
<evidence type="ECO:0000256" key="20">
    <source>
        <dbReference type="ARBA" id="ARBA00030800"/>
    </source>
</evidence>
<dbReference type="SUPFAM" id="SSF55874">
    <property type="entry name" value="ATPase domain of HSP90 chaperone/DNA topoisomerase II/histidine kinase"/>
    <property type="match status" value="1"/>
</dbReference>
<dbReference type="InterPro" id="IPR004358">
    <property type="entry name" value="Sig_transdc_His_kin-like_C"/>
</dbReference>
<sequence>MGGATVDCIDTSDVSTGFADLFASRIPGIIAQYRTRLDEISSPLASNAAAWEQCELQAQRILDDCTRTLLIGSTTVTHITDVFDLGSERVRQGAHLTHSVRAGTILADLAIDALADCAARTGAPQCALIAAVRALQQGIGLRLESGSIGYDAFLLQRVREINEQGYRRLAREIHDHIGNSVSLALRQIELYELELERSGGEEVSRHMRLAKEAVLETIARSRELVSELRRPTVSGSLETALRGFAASLGPSGAPIQVWVRGDDEWIPGAIAEELFIMVRECLRNSYTHAGAAHVVVHIDIAPHEVQAEIIDNGKGFDVDGVRSTAHGNGLLILQERTDLVGGTVNIESTAGRGTRVTIWIPIRQERPIA</sequence>
<accession>A0A164I375</accession>
<dbReference type="CDD" id="cd16917">
    <property type="entry name" value="HATPase_UhpB-NarQ-NarX-like"/>
    <property type="match status" value="1"/>
</dbReference>
<dbReference type="PRINTS" id="PR00344">
    <property type="entry name" value="BCTRLSENSOR"/>
</dbReference>
<keyword evidence="15" id="KW-0408">Iron</keyword>
<dbReference type="InterPro" id="IPR011712">
    <property type="entry name" value="Sig_transdc_His_kin_sub3_dim/P"/>
</dbReference>
<keyword evidence="7" id="KW-1003">Cell membrane</keyword>
<evidence type="ECO:0000256" key="12">
    <source>
        <dbReference type="ARBA" id="ARBA00022723"/>
    </source>
</evidence>
<evidence type="ECO:0000256" key="3">
    <source>
        <dbReference type="ARBA" id="ARBA00004496"/>
    </source>
</evidence>
<comment type="function">
    <text evidence="19">Member of the two-component regulatory system NreB/NreC involved in the control of dissimilatory nitrate/nitrite reduction in response to oxygen. NreB functions as a direct oxygen sensor histidine kinase which is autophosphorylated, in the absence of oxygen, probably at the conserved histidine residue, and transfers its phosphate group probably to a conserved aspartate residue of NreC. NreB/NreC activates the expression of the nitrate (narGHJI) and nitrite (nir) reductase operons, as well as the putative nitrate transporter gene narT.</text>
</comment>
<dbReference type="Pfam" id="PF07730">
    <property type="entry name" value="HisKA_3"/>
    <property type="match status" value="1"/>
</dbReference>
<organism evidence="22 23">
    <name type="scientific">Nocardia terpenica</name>
    <dbReference type="NCBI Taxonomy" id="455432"/>
    <lineage>
        <taxon>Bacteria</taxon>
        <taxon>Bacillati</taxon>
        <taxon>Actinomycetota</taxon>
        <taxon>Actinomycetes</taxon>
        <taxon>Mycobacteriales</taxon>
        <taxon>Nocardiaceae</taxon>
        <taxon>Nocardia</taxon>
    </lineage>
</organism>
<evidence type="ECO:0000256" key="4">
    <source>
        <dbReference type="ARBA" id="ARBA00004651"/>
    </source>
</evidence>
<evidence type="ECO:0000256" key="19">
    <source>
        <dbReference type="ARBA" id="ARBA00024827"/>
    </source>
</evidence>
<dbReference type="EC" id="2.7.13.3" evidence="5"/>
<dbReference type="GO" id="GO:0051539">
    <property type="term" value="F:4 iron, 4 sulfur cluster binding"/>
    <property type="evidence" value="ECO:0007669"/>
    <property type="project" value="UniProtKB-KW"/>
</dbReference>
<comment type="caution">
    <text evidence="22">The sequence shown here is derived from an EMBL/GenBank/DDBJ whole genome shotgun (WGS) entry which is preliminary data.</text>
</comment>